<dbReference type="EMBL" id="BPLR01000653">
    <property type="protein sequence ID" value="GIY96385.1"/>
    <property type="molecule type" value="Genomic_DNA"/>
</dbReference>
<comment type="caution">
    <text evidence="1">The sequence shown here is derived from an EMBL/GenBank/DDBJ whole genome shotgun (WGS) entry which is preliminary data.</text>
</comment>
<evidence type="ECO:0000313" key="1">
    <source>
        <dbReference type="EMBL" id="GIY96385.1"/>
    </source>
</evidence>
<accession>A0AAV4XMR2</accession>
<name>A0AAV4XMR2_CAEEX</name>
<reference evidence="1 2" key="1">
    <citation type="submission" date="2021-06" db="EMBL/GenBank/DDBJ databases">
        <title>Caerostris extrusa draft genome.</title>
        <authorList>
            <person name="Kono N."/>
            <person name="Arakawa K."/>
        </authorList>
    </citation>
    <scope>NUCLEOTIDE SEQUENCE [LARGE SCALE GENOMIC DNA]</scope>
</reference>
<proteinExistence type="predicted"/>
<organism evidence="1 2">
    <name type="scientific">Caerostris extrusa</name>
    <name type="common">Bark spider</name>
    <name type="synonym">Caerostris bankana</name>
    <dbReference type="NCBI Taxonomy" id="172846"/>
    <lineage>
        <taxon>Eukaryota</taxon>
        <taxon>Metazoa</taxon>
        <taxon>Ecdysozoa</taxon>
        <taxon>Arthropoda</taxon>
        <taxon>Chelicerata</taxon>
        <taxon>Arachnida</taxon>
        <taxon>Araneae</taxon>
        <taxon>Araneomorphae</taxon>
        <taxon>Entelegynae</taxon>
        <taxon>Araneoidea</taxon>
        <taxon>Araneidae</taxon>
        <taxon>Caerostris</taxon>
    </lineage>
</organism>
<sequence length="164" mass="18961">MVNFSVNLRDGVERARRVGVVIVKIILKKFPVGGSEFRMLCSLDTDMEGDDYRVVIRRRKFRERLNSIRKVKIVCKREVDSGSRVMAKASRCRGSNDISASVSCKSSNKMQLLKNGRDIRCTSKHGDYFFENEKRFVQFIRVKYGFSGRRGRSLRRSGVGWRGR</sequence>
<gene>
    <name evidence="1" type="ORF">CEXT_510091</name>
</gene>
<keyword evidence="2" id="KW-1185">Reference proteome</keyword>
<protein>
    <submittedName>
        <fullName evidence="1">Uncharacterized protein</fullName>
    </submittedName>
</protein>
<dbReference type="AlphaFoldDB" id="A0AAV4XMR2"/>
<evidence type="ECO:0000313" key="2">
    <source>
        <dbReference type="Proteomes" id="UP001054945"/>
    </source>
</evidence>
<dbReference type="Proteomes" id="UP001054945">
    <property type="component" value="Unassembled WGS sequence"/>
</dbReference>